<dbReference type="RefSeq" id="WP_377532359.1">
    <property type="nucleotide sequence ID" value="NZ_JBHTLD010000303.1"/>
</dbReference>
<evidence type="ECO:0008006" key="4">
    <source>
        <dbReference type="Google" id="ProtNLM"/>
    </source>
</evidence>
<sequence length="160" mass="17472">MKKYVYRQSAYYSPLKFTIGAVVISSVLLEVLRTFVRPVYGQGKGFLPKVLGIAPNLLAGYSLPLLFVGAFYLVMFEQELANPASPSTTTSAQRPATGAFLVIATLTTVGLILWELAQIDAGLTFDPNDIIATIAGAILSVYFYFKTRPAVEQDRVRTQA</sequence>
<organism evidence="2 3">
    <name type="scientific">Pontibacter rugosus</name>
    <dbReference type="NCBI Taxonomy" id="1745966"/>
    <lineage>
        <taxon>Bacteria</taxon>
        <taxon>Pseudomonadati</taxon>
        <taxon>Bacteroidota</taxon>
        <taxon>Cytophagia</taxon>
        <taxon>Cytophagales</taxon>
        <taxon>Hymenobacteraceae</taxon>
        <taxon>Pontibacter</taxon>
    </lineage>
</organism>
<keyword evidence="1" id="KW-1133">Transmembrane helix</keyword>
<proteinExistence type="predicted"/>
<feature type="transmembrane region" description="Helical" evidence="1">
    <location>
        <begin position="129"/>
        <end position="145"/>
    </location>
</feature>
<evidence type="ECO:0000313" key="3">
    <source>
        <dbReference type="Proteomes" id="UP001597094"/>
    </source>
</evidence>
<reference evidence="3" key="1">
    <citation type="journal article" date="2019" name="Int. J. Syst. Evol. Microbiol.">
        <title>The Global Catalogue of Microorganisms (GCM) 10K type strain sequencing project: providing services to taxonomists for standard genome sequencing and annotation.</title>
        <authorList>
            <consortium name="The Broad Institute Genomics Platform"/>
            <consortium name="The Broad Institute Genome Sequencing Center for Infectious Disease"/>
            <person name="Wu L."/>
            <person name="Ma J."/>
        </authorList>
    </citation>
    <scope>NUCLEOTIDE SEQUENCE [LARGE SCALE GENOMIC DNA]</scope>
    <source>
        <strain evidence="3">JCM 31319</strain>
    </source>
</reference>
<feature type="transmembrane region" description="Helical" evidence="1">
    <location>
        <begin position="52"/>
        <end position="75"/>
    </location>
</feature>
<keyword evidence="1" id="KW-0472">Membrane</keyword>
<keyword evidence="3" id="KW-1185">Reference proteome</keyword>
<feature type="transmembrane region" description="Helical" evidence="1">
    <location>
        <begin position="96"/>
        <end position="117"/>
    </location>
</feature>
<name>A0ABW3SUE4_9BACT</name>
<evidence type="ECO:0000256" key="1">
    <source>
        <dbReference type="SAM" id="Phobius"/>
    </source>
</evidence>
<keyword evidence="1" id="KW-0812">Transmembrane</keyword>
<gene>
    <name evidence="2" type="ORF">ACFQ2O_20270</name>
</gene>
<dbReference type="EMBL" id="JBHTLD010000303">
    <property type="protein sequence ID" value="MFD1188554.1"/>
    <property type="molecule type" value="Genomic_DNA"/>
</dbReference>
<dbReference type="Proteomes" id="UP001597094">
    <property type="component" value="Unassembled WGS sequence"/>
</dbReference>
<accession>A0ABW3SUE4</accession>
<evidence type="ECO:0000313" key="2">
    <source>
        <dbReference type="EMBL" id="MFD1188554.1"/>
    </source>
</evidence>
<protein>
    <recommendedName>
        <fullName evidence="4">VanZ-like domain-containing protein</fullName>
    </recommendedName>
</protein>
<feature type="transmembrane region" description="Helical" evidence="1">
    <location>
        <begin position="12"/>
        <end position="32"/>
    </location>
</feature>
<comment type="caution">
    <text evidence="2">The sequence shown here is derived from an EMBL/GenBank/DDBJ whole genome shotgun (WGS) entry which is preliminary data.</text>
</comment>